<protein>
    <submittedName>
        <fullName evidence="2">Uncharacterized protein</fullName>
    </submittedName>
</protein>
<proteinExistence type="predicted"/>
<gene>
    <name evidence="2" type="ORF">M404DRAFT_993975</name>
    <name evidence="1" type="ORF">M404DRAFT_996351</name>
</gene>
<evidence type="ECO:0000313" key="2">
    <source>
        <dbReference type="EMBL" id="KIO13008.1"/>
    </source>
</evidence>
<reference evidence="3" key="2">
    <citation type="submission" date="2015-01" db="EMBL/GenBank/DDBJ databases">
        <title>Evolutionary Origins and Diversification of the Mycorrhizal Mutualists.</title>
        <authorList>
            <consortium name="DOE Joint Genome Institute"/>
            <consortium name="Mycorrhizal Genomics Consortium"/>
            <person name="Kohler A."/>
            <person name="Kuo A."/>
            <person name="Nagy L.G."/>
            <person name="Floudas D."/>
            <person name="Copeland A."/>
            <person name="Barry K.W."/>
            <person name="Cichocki N."/>
            <person name="Veneault-Fourrey C."/>
            <person name="LaButti K."/>
            <person name="Lindquist E.A."/>
            <person name="Lipzen A."/>
            <person name="Lundell T."/>
            <person name="Morin E."/>
            <person name="Murat C."/>
            <person name="Riley R."/>
            <person name="Ohm R."/>
            <person name="Sun H."/>
            <person name="Tunlid A."/>
            <person name="Henrissat B."/>
            <person name="Grigoriev I.V."/>
            <person name="Hibbett D.S."/>
            <person name="Martin F."/>
        </authorList>
    </citation>
    <scope>NUCLEOTIDE SEQUENCE [LARGE SCALE GENOMIC DNA]</scope>
    <source>
        <strain evidence="1 3">Marx 270</strain>
    </source>
</reference>
<keyword evidence="3" id="KW-1185">Reference proteome</keyword>
<reference evidence="2" key="3">
    <citation type="submission" date="2015-02" db="EMBL/GenBank/DDBJ databases">
        <title>Evolutionary Origins and Diversification of the Mycorrhizal Mutualists.</title>
        <authorList>
            <consortium name="DOE Joint Genome Institute"/>
            <consortium name="Mycorrhizal Genomics Consortium"/>
            <person name="Kohler A."/>
            <person name="Kuo A."/>
            <person name="Nagy L.G."/>
            <person name="Floudas D."/>
            <person name="Copeland A."/>
            <person name="Barry K.W."/>
            <person name="Cichocki N."/>
            <person name="Veneault-Fourrey C."/>
            <person name="LaButti K."/>
            <person name="Lindquist E.A."/>
            <person name="Lipzen A."/>
            <person name="Lundell T."/>
            <person name="Morin E."/>
            <person name="Murat C."/>
            <person name="Riley R."/>
            <person name="Ohm R."/>
            <person name="Sun H."/>
            <person name="Tunlid A."/>
            <person name="Henrissat B."/>
            <person name="Grigoriev I.V."/>
            <person name="Hibbett D.S."/>
            <person name="Martin F."/>
        </authorList>
    </citation>
    <scope>NUCLEOTIDE SEQUENCE</scope>
    <source>
        <strain evidence="2">Marx 270</strain>
    </source>
</reference>
<reference evidence="2 3" key="1">
    <citation type="submission" date="2014-04" db="EMBL/GenBank/DDBJ databases">
        <authorList>
            <consortium name="DOE Joint Genome Institute"/>
            <person name="Kuo A."/>
            <person name="Kohler A."/>
            <person name="Costa M.D."/>
            <person name="Nagy L.G."/>
            <person name="Floudas D."/>
            <person name="Copeland A."/>
            <person name="Barry K.W."/>
            <person name="Cichocki N."/>
            <person name="Veneault-Fourrey C."/>
            <person name="LaButti K."/>
            <person name="Lindquist E.A."/>
            <person name="Lipzen A."/>
            <person name="Lundell T."/>
            <person name="Morin E."/>
            <person name="Murat C."/>
            <person name="Sun H."/>
            <person name="Tunlid A."/>
            <person name="Henrissat B."/>
            <person name="Grigoriev I.V."/>
            <person name="Hibbett D.S."/>
            <person name="Martin F."/>
            <person name="Nordberg H.P."/>
            <person name="Cantor M.N."/>
            <person name="Hua S.X."/>
        </authorList>
    </citation>
    <scope>NUCLEOTIDE SEQUENCE [LARGE SCALE GENOMIC DNA]</scope>
    <source>
        <strain evidence="2 3">Marx 270</strain>
    </source>
</reference>
<evidence type="ECO:0000313" key="3">
    <source>
        <dbReference type="Proteomes" id="UP000054217"/>
    </source>
</evidence>
<dbReference type="Proteomes" id="UP000054217">
    <property type="component" value="Unassembled WGS sequence"/>
</dbReference>
<dbReference type="EMBL" id="KN831954">
    <property type="protein sequence ID" value="KIO09501.1"/>
    <property type="molecule type" value="Genomic_DNA"/>
</dbReference>
<dbReference type="HOGENOM" id="CLU_2905140_0_0_1"/>
<sequence>MFDHPRQIEHDRLHLVGSGGWIYHHRASFSKGRWLWEGIGWSEGDGLWGIGADDKGAKSVVSSGGQKK</sequence>
<accession>A0A0C3JV41</accession>
<evidence type="ECO:0000313" key="1">
    <source>
        <dbReference type="EMBL" id="KIO09501.1"/>
    </source>
</evidence>
<name>A0A0C3JV41_PISTI</name>
<dbReference type="EMBL" id="KN831947">
    <property type="protein sequence ID" value="KIO13008.1"/>
    <property type="molecule type" value="Genomic_DNA"/>
</dbReference>
<organism evidence="2 3">
    <name type="scientific">Pisolithus tinctorius Marx 270</name>
    <dbReference type="NCBI Taxonomy" id="870435"/>
    <lineage>
        <taxon>Eukaryota</taxon>
        <taxon>Fungi</taxon>
        <taxon>Dikarya</taxon>
        <taxon>Basidiomycota</taxon>
        <taxon>Agaricomycotina</taxon>
        <taxon>Agaricomycetes</taxon>
        <taxon>Agaricomycetidae</taxon>
        <taxon>Boletales</taxon>
        <taxon>Sclerodermatineae</taxon>
        <taxon>Pisolithaceae</taxon>
        <taxon>Pisolithus</taxon>
    </lineage>
</organism>
<dbReference type="AlphaFoldDB" id="A0A0C3JV41"/>